<dbReference type="EMBL" id="MPIN01000002">
    <property type="protein sequence ID" value="OJH41005.1"/>
    <property type="molecule type" value="Genomic_DNA"/>
</dbReference>
<accession>A0A1L9BFL3</accession>
<comment type="caution">
    <text evidence="2">The sequence shown here is derived from an EMBL/GenBank/DDBJ whole genome shotgun (WGS) entry which is preliminary data.</text>
</comment>
<proteinExistence type="predicted"/>
<dbReference type="AlphaFoldDB" id="A0A1L9BFL3"/>
<keyword evidence="3" id="KW-1185">Reference proteome</keyword>
<evidence type="ECO:0000256" key="1">
    <source>
        <dbReference type="SAM" id="MobiDB-lite"/>
    </source>
</evidence>
<evidence type="ECO:0000313" key="2">
    <source>
        <dbReference type="EMBL" id="OJH41005.1"/>
    </source>
</evidence>
<feature type="compositionally biased region" description="Polar residues" evidence="1">
    <location>
        <begin position="295"/>
        <end position="307"/>
    </location>
</feature>
<evidence type="ECO:0000313" key="3">
    <source>
        <dbReference type="Proteomes" id="UP000182229"/>
    </source>
</evidence>
<protein>
    <submittedName>
        <fullName evidence="2">Uncharacterized protein</fullName>
    </submittedName>
</protein>
<organism evidence="2 3">
    <name type="scientific">Cystobacter ferrugineus</name>
    <dbReference type="NCBI Taxonomy" id="83449"/>
    <lineage>
        <taxon>Bacteria</taxon>
        <taxon>Pseudomonadati</taxon>
        <taxon>Myxococcota</taxon>
        <taxon>Myxococcia</taxon>
        <taxon>Myxococcales</taxon>
        <taxon>Cystobacterineae</taxon>
        <taxon>Archangiaceae</taxon>
        <taxon>Cystobacter</taxon>
    </lineage>
</organism>
<name>A0A1L9BFL3_9BACT</name>
<sequence length="354" mass="38562">MTYKGTASQVFELDPNAKASTVRNELKSSGFISEDSASEAWRFFIYDSETTNFSDAILGKEVEALVPISGMFGPGGQLYLTNTRKEKNPDLMGIGTDWFFDRFMSCRVRLNNDEESARAANRGKFEPMHLTHVRPTSTNTPGIYDNVVVCEQGSVITFDVSSWGAAGFCFNIKPDAGETIVDGLYICLGDNPNHVAGSSTRRYSSAAKQIVVNSTSSMQIPSGQWVQYQRVSVQTLRMTSYKKDGRTYSSNAQPPNSIASSTAAPSSRDTSLPRSAELSPRDLARATILPGDSITPGTTQPGADSNQSFGGISNVVTDRTPLGEVVFYFFVFKSREDAVKVIGQINSPNPSVWD</sequence>
<dbReference type="Proteomes" id="UP000182229">
    <property type="component" value="Unassembled WGS sequence"/>
</dbReference>
<reference evidence="3" key="1">
    <citation type="submission" date="2016-11" db="EMBL/GenBank/DDBJ databases">
        <authorList>
            <person name="Shukria A."/>
            <person name="Stevens D.C."/>
        </authorList>
    </citation>
    <scope>NUCLEOTIDE SEQUENCE [LARGE SCALE GENOMIC DNA]</scope>
    <source>
        <strain evidence="3">Cbfe23</strain>
    </source>
</reference>
<feature type="region of interest" description="Disordered" evidence="1">
    <location>
        <begin position="244"/>
        <end position="307"/>
    </location>
</feature>
<reference evidence="2 3" key="2">
    <citation type="submission" date="2016-12" db="EMBL/GenBank/DDBJ databases">
        <title>Draft Genome Sequence of Cystobacter ferrugineus Strain Cbfe23.</title>
        <authorList>
            <person name="Akbar S."/>
            <person name="Dowd S.E."/>
            <person name="Stevens D.C."/>
        </authorList>
    </citation>
    <scope>NUCLEOTIDE SEQUENCE [LARGE SCALE GENOMIC DNA]</scope>
    <source>
        <strain evidence="2 3">Cbfe23</strain>
    </source>
</reference>
<feature type="compositionally biased region" description="Polar residues" evidence="1">
    <location>
        <begin position="247"/>
        <end position="273"/>
    </location>
</feature>
<gene>
    <name evidence="2" type="ORF">BON30_08845</name>
</gene>